<keyword evidence="3" id="KW-1185">Reference proteome</keyword>
<accession>A0A261EPY8</accession>
<organism evidence="2 3">
    <name type="scientific">Bombiscardovia coagulans</name>
    <dbReference type="NCBI Taxonomy" id="686666"/>
    <lineage>
        <taxon>Bacteria</taxon>
        <taxon>Bacillati</taxon>
        <taxon>Actinomycetota</taxon>
        <taxon>Actinomycetes</taxon>
        <taxon>Bifidobacteriales</taxon>
        <taxon>Bifidobacteriaceae</taxon>
        <taxon>Bombiscardovia</taxon>
    </lineage>
</organism>
<evidence type="ECO:0000256" key="1">
    <source>
        <dbReference type="SAM" id="Phobius"/>
    </source>
</evidence>
<reference evidence="2 3" key="1">
    <citation type="journal article" date="2017" name="BMC Genomics">
        <title>Comparative genomic and phylogenomic analyses of the Bifidobacteriaceae family.</title>
        <authorList>
            <person name="Lugli G.A."/>
            <person name="Milani C."/>
            <person name="Turroni F."/>
            <person name="Duranti S."/>
            <person name="Mancabelli L."/>
            <person name="Mangifesta M."/>
            <person name="Ferrario C."/>
            <person name="Modesto M."/>
            <person name="Mattarelli P."/>
            <person name="Jiri K."/>
            <person name="van Sinderen D."/>
            <person name="Ventura M."/>
        </authorList>
    </citation>
    <scope>NUCLEOTIDE SEQUENCE [LARGE SCALE GENOMIC DNA]</scope>
    <source>
        <strain evidence="2 3">DSM 22924</strain>
    </source>
</reference>
<protein>
    <submittedName>
        <fullName evidence="2">Uncharacterized protein</fullName>
    </submittedName>
</protein>
<dbReference type="AlphaFoldDB" id="A0A261EPY8"/>
<keyword evidence="1" id="KW-0812">Transmembrane</keyword>
<feature type="non-terminal residue" evidence="2">
    <location>
        <position position="91"/>
    </location>
</feature>
<feature type="transmembrane region" description="Helical" evidence="1">
    <location>
        <begin position="56"/>
        <end position="75"/>
    </location>
</feature>
<dbReference type="Proteomes" id="UP000216004">
    <property type="component" value="Unassembled WGS sequence"/>
</dbReference>
<sequence>MLVVFLCSCVWFGYSGLVSMLALGSGVCCSFFSWGSLLFFVGVILVPKLRVVGKRLLVGVVSLCVLGGLVAPVMVAGQAGTGVSATDKLTP</sequence>
<evidence type="ECO:0000313" key="3">
    <source>
        <dbReference type="Proteomes" id="UP000216004"/>
    </source>
</evidence>
<gene>
    <name evidence="2" type="ORF">BOCO_1149</name>
</gene>
<name>A0A261EPY8_9BIFI</name>
<feature type="transmembrane region" description="Helical" evidence="1">
    <location>
        <begin position="30"/>
        <end position="49"/>
    </location>
</feature>
<comment type="caution">
    <text evidence="2">The sequence shown here is derived from an EMBL/GenBank/DDBJ whole genome shotgun (WGS) entry which is preliminary data.</text>
</comment>
<evidence type="ECO:0000313" key="2">
    <source>
        <dbReference type="EMBL" id="OZG48913.1"/>
    </source>
</evidence>
<keyword evidence="1" id="KW-1133">Transmembrane helix</keyword>
<proteinExistence type="predicted"/>
<dbReference type="EMBL" id="MWWS01000007">
    <property type="protein sequence ID" value="OZG48913.1"/>
    <property type="molecule type" value="Genomic_DNA"/>
</dbReference>
<keyword evidence="1" id="KW-0472">Membrane</keyword>